<dbReference type="GO" id="GO:0003677">
    <property type="term" value="F:DNA binding"/>
    <property type="evidence" value="ECO:0007669"/>
    <property type="project" value="UniProtKB-KW"/>
</dbReference>
<evidence type="ECO:0000313" key="8">
    <source>
        <dbReference type="EMBL" id="MBO2990503.1"/>
    </source>
</evidence>
<dbReference type="NCBIfam" id="TIGR02937">
    <property type="entry name" value="sigma70-ECF"/>
    <property type="match status" value="1"/>
</dbReference>
<feature type="domain" description="RNA polymerase sigma-70 region 2" evidence="6">
    <location>
        <begin position="35"/>
        <end position="102"/>
    </location>
</feature>
<organism evidence="8 9">
    <name type="scientific">Leucobacter tardus</name>
    <dbReference type="NCBI Taxonomy" id="501483"/>
    <lineage>
        <taxon>Bacteria</taxon>
        <taxon>Bacillati</taxon>
        <taxon>Actinomycetota</taxon>
        <taxon>Actinomycetes</taxon>
        <taxon>Micrococcales</taxon>
        <taxon>Microbacteriaceae</taxon>
        <taxon>Leucobacter</taxon>
    </lineage>
</organism>
<dbReference type="InterPro" id="IPR014284">
    <property type="entry name" value="RNA_pol_sigma-70_dom"/>
</dbReference>
<keyword evidence="2" id="KW-0805">Transcription regulation</keyword>
<dbReference type="Proteomes" id="UP000668403">
    <property type="component" value="Unassembled WGS sequence"/>
</dbReference>
<dbReference type="EMBL" id="JAGFBF010000005">
    <property type="protein sequence ID" value="MBO2990503.1"/>
    <property type="molecule type" value="Genomic_DNA"/>
</dbReference>
<dbReference type="Gene3D" id="1.10.1740.10">
    <property type="match status" value="1"/>
</dbReference>
<evidence type="ECO:0000256" key="4">
    <source>
        <dbReference type="ARBA" id="ARBA00023125"/>
    </source>
</evidence>
<dbReference type="SUPFAM" id="SSF88659">
    <property type="entry name" value="Sigma3 and sigma4 domains of RNA polymerase sigma factors"/>
    <property type="match status" value="1"/>
</dbReference>
<protein>
    <submittedName>
        <fullName evidence="8">RNA polymerase sigma factor</fullName>
    </submittedName>
</protein>
<proteinExistence type="inferred from homology"/>
<reference evidence="8" key="1">
    <citation type="submission" date="2021-03" db="EMBL/GenBank/DDBJ databases">
        <title>Leucobacter chromiisoli sp. nov., isolated from chromium-containing soil of chemical plant.</title>
        <authorList>
            <person name="Xu Z."/>
        </authorList>
    </citation>
    <scope>NUCLEOTIDE SEQUENCE</scope>
    <source>
        <strain evidence="8">K 70/01</strain>
    </source>
</reference>
<keyword evidence="3" id="KW-0731">Sigma factor</keyword>
<sequence>MLDGTIRASTNLEDSEDRIVVGRCVDGDVAAFSVLVRRYTPLMRAYARRMLSGSADVDDIVQDVFVAAWHRLPELREPEKVKSWLMRLVSHRCIDHIRRTGRETGLDGWDAPAEADASPSRVAENNARLRALGEALRSLPEDQRECWVLRELGELSYGEISSELDVPVSTVRGLIARARKSIIVRMEAWR</sequence>
<evidence type="ECO:0000256" key="3">
    <source>
        <dbReference type="ARBA" id="ARBA00023082"/>
    </source>
</evidence>
<evidence type="ECO:0000259" key="6">
    <source>
        <dbReference type="Pfam" id="PF04542"/>
    </source>
</evidence>
<dbReference type="InterPro" id="IPR007627">
    <property type="entry name" value="RNA_pol_sigma70_r2"/>
</dbReference>
<dbReference type="CDD" id="cd06171">
    <property type="entry name" value="Sigma70_r4"/>
    <property type="match status" value="1"/>
</dbReference>
<comment type="caution">
    <text evidence="8">The sequence shown here is derived from an EMBL/GenBank/DDBJ whole genome shotgun (WGS) entry which is preliminary data.</text>
</comment>
<keyword evidence="5" id="KW-0804">Transcription</keyword>
<keyword evidence="9" id="KW-1185">Reference proteome</keyword>
<dbReference type="InterPro" id="IPR013325">
    <property type="entry name" value="RNA_pol_sigma_r2"/>
</dbReference>
<dbReference type="Pfam" id="PF04542">
    <property type="entry name" value="Sigma70_r2"/>
    <property type="match status" value="1"/>
</dbReference>
<dbReference type="SUPFAM" id="SSF88946">
    <property type="entry name" value="Sigma2 domain of RNA polymerase sigma factors"/>
    <property type="match status" value="1"/>
</dbReference>
<keyword evidence="4" id="KW-0238">DNA-binding</keyword>
<name>A0A939QI54_9MICO</name>
<gene>
    <name evidence="8" type="ORF">J4H85_10915</name>
</gene>
<dbReference type="PANTHER" id="PTHR43133:SF8">
    <property type="entry name" value="RNA POLYMERASE SIGMA FACTOR HI_1459-RELATED"/>
    <property type="match status" value="1"/>
</dbReference>
<dbReference type="InterPro" id="IPR013324">
    <property type="entry name" value="RNA_pol_sigma_r3/r4-like"/>
</dbReference>
<dbReference type="InterPro" id="IPR036388">
    <property type="entry name" value="WH-like_DNA-bd_sf"/>
</dbReference>
<evidence type="ECO:0000256" key="1">
    <source>
        <dbReference type="ARBA" id="ARBA00010641"/>
    </source>
</evidence>
<dbReference type="InterPro" id="IPR013249">
    <property type="entry name" value="RNA_pol_sigma70_r4_t2"/>
</dbReference>
<evidence type="ECO:0000256" key="2">
    <source>
        <dbReference type="ARBA" id="ARBA00023015"/>
    </source>
</evidence>
<dbReference type="InterPro" id="IPR039425">
    <property type="entry name" value="RNA_pol_sigma-70-like"/>
</dbReference>
<evidence type="ECO:0000256" key="5">
    <source>
        <dbReference type="ARBA" id="ARBA00023163"/>
    </source>
</evidence>
<dbReference type="Gene3D" id="1.10.10.10">
    <property type="entry name" value="Winged helix-like DNA-binding domain superfamily/Winged helix DNA-binding domain"/>
    <property type="match status" value="1"/>
</dbReference>
<dbReference type="AlphaFoldDB" id="A0A939QI54"/>
<accession>A0A939QI54</accession>
<dbReference type="PANTHER" id="PTHR43133">
    <property type="entry name" value="RNA POLYMERASE ECF-TYPE SIGMA FACTO"/>
    <property type="match status" value="1"/>
</dbReference>
<dbReference type="Pfam" id="PF08281">
    <property type="entry name" value="Sigma70_r4_2"/>
    <property type="match status" value="1"/>
</dbReference>
<dbReference type="GO" id="GO:0006352">
    <property type="term" value="P:DNA-templated transcription initiation"/>
    <property type="evidence" value="ECO:0007669"/>
    <property type="project" value="InterPro"/>
</dbReference>
<dbReference type="RefSeq" id="WP_208239527.1">
    <property type="nucleotide sequence ID" value="NZ_BAAAQU010000002.1"/>
</dbReference>
<feature type="domain" description="RNA polymerase sigma factor 70 region 4 type 2" evidence="7">
    <location>
        <begin position="130"/>
        <end position="181"/>
    </location>
</feature>
<comment type="similarity">
    <text evidence="1">Belongs to the sigma-70 factor family. ECF subfamily.</text>
</comment>
<evidence type="ECO:0000259" key="7">
    <source>
        <dbReference type="Pfam" id="PF08281"/>
    </source>
</evidence>
<evidence type="ECO:0000313" key="9">
    <source>
        <dbReference type="Proteomes" id="UP000668403"/>
    </source>
</evidence>
<dbReference type="GO" id="GO:0016987">
    <property type="term" value="F:sigma factor activity"/>
    <property type="evidence" value="ECO:0007669"/>
    <property type="project" value="UniProtKB-KW"/>
</dbReference>